<evidence type="ECO:0000313" key="3">
    <source>
        <dbReference type="Proteomes" id="UP000606921"/>
    </source>
</evidence>
<evidence type="ECO:0000313" key="2">
    <source>
        <dbReference type="EMBL" id="CAD7050271.1"/>
    </source>
</evidence>
<dbReference type="InterPro" id="IPR002750">
    <property type="entry name" value="CobE/GbiG_C"/>
</dbReference>
<dbReference type="InterPro" id="IPR052553">
    <property type="entry name" value="CbiG_hydrolase"/>
</dbReference>
<dbReference type="EMBL" id="CABFWF030000014">
    <property type="protein sequence ID" value="CAD7050271.1"/>
    <property type="molecule type" value="Genomic_DNA"/>
</dbReference>
<feature type="domain" description="CobE/GbiG C-terminal" evidence="1">
    <location>
        <begin position="2"/>
        <end position="122"/>
    </location>
</feature>
<dbReference type="Pfam" id="PF01890">
    <property type="entry name" value="CbiG_C"/>
    <property type="match status" value="1"/>
</dbReference>
<dbReference type="PANTHER" id="PTHR37477">
    <property type="entry name" value="COBALT-PRECORRIN-5A HYDROLASE"/>
    <property type="match status" value="1"/>
</dbReference>
<dbReference type="PANTHER" id="PTHR37477:SF1">
    <property type="entry name" value="COBALT-PRECORRIN-5A HYDROLASE"/>
    <property type="match status" value="1"/>
</dbReference>
<sequence>MIVAGLGCRRGTDADAIAAALALACRQAGIDLGSIKALATGSIKEREPGIIALAERLGLPLHIVGDDALKEAEPQTRTVSRHSLAKTASPSLSEGAAIAAVDGPAELLVARVVAEGATCALARARVTP</sequence>
<proteinExistence type="predicted"/>
<reference evidence="2 3" key="1">
    <citation type="submission" date="2020-11" db="EMBL/GenBank/DDBJ databases">
        <authorList>
            <person name="Lassalle F."/>
        </authorList>
    </citation>
    <scope>NUCLEOTIDE SEQUENCE [LARGE SCALE GENOMIC DNA]</scope>
    <source>
        <strain evidence="2 3">JC140</strain>
    </source>
</reference>
<organism evidence="2 3">
    <name type="scientific">Pseudorhizobium endolithicum</name>
    <dbReference type="NCBI Taxonomy" id="1191678"/>
    <lineage>
        <taxon>Bacteria</taxon>
        <taxon>Pseudomonadati</taxon>
        <taxon>Pseudomonadota</taxon>
        <taxon>Alphaproteobacteria</taxon>
        <taxon>Hyphomicrobiales</taxon>
        <taxon>Rhizobiaceae</taxon>
        <taxon>Rhizobium/Agrobacterium group</taxon>
        <taxon>Pseudorhizobium</taxon>
    </lineage>
</organism>
<gene>
    <name evidence="2" type="ORF">REJC140_01618</name>
</gene>
<evidence type="ECO:0000259" key="1">
    <source>
        <dbReference type="Pfam" id="PF01890"/>
    </source>
</evidence>
<protein>
    <submittedName>
        <fullName evidence="2">Cobalamin biosynthesis protein</fullName>
    </submittedName>
</protein>
<accession>A0ABN7JW33</accession>
<dbReference type="SUPFAM" id="SSF159664">
    <property type="entry name" value="CobE/GbiG C-terminal domain-like"/>
    <property type="match status" value="1"/>
</dbReference>
<dbReference type="RefSeq" id="WP_185928032.1">
    <property type="nucleotide sequence ID" value="NZ_CABFWF030000014.1"/>
</dbReference>
<dbReference type="Gene3D" id="3.30.420.180">
    <property type="entry name" value="CobE/GbiG C-terminal domain"/>
    <property type="match status" value="1"/>
</dbReference>
<name>A0ABN7JW33_9HYPH</name>
<dbReference type="InterPro" id="IPR036518">
    <property type="entry name" value="CobE/GbiG_C_sf"/>
</dbReference>
<comment type="caution">
    <text evidence="2">The sequence shown here is derived from an EMBL/GenBank/DDBJ whole genome shotgun (WGS) entry which is preliminary data.</text>
</comment>
<dbReference type="Proteomes" id="UP000606921">
    <property type="component" value="Unassembled WGS sequence"/>
</dbReference>
<keyword evidence="3" id="KW-1185">Reference proteome</keyword>